<comment type="function">
    <text evidence="8">Probable methyltransferase required to silence rDNA.</text>
</comment>
<dbReference type="Gene3D" id="3.40.50.150">
    <property type="entry name" value="Vaccinia Virus protein VP39"/>
    <property type="match status" value="1"/>
</dbReference>
<dbReference type="PANTHER" id="PTHR12787">
    <property type="entry name" value="RIBOSOMAL RNA-PROCESSING PROTEIN 8"/>
    <property type="match status" value="1"/>
</dbReference>
<keyword evidence="3 8" id="KW-0698">rRNA processing</keyword>
<dbReference type="GO" id="GO:0005730">
    <property type="term" value="C:nucleolus"/>
    <property type="evidence" value="ECO:0007669"/>
    <property type="project" value="UniProtKB-SubCell"/>
</dbReference>
<evidence type="ECO:0000256" key="4">
    <source>
        <dbReference type="ARBA" id="ARBA00022603"/>
    </source>
</evidence>
<comment type="similarity">
    <text evidence="2 8">Belongs to the methyltransferase superfamily. RRP8 family.</text>
</comment>
<dbReference type="PANTHER" id="PTHR12787:SF0">
    <property type="entry name" value="RIBOSOMAL RNA-PROCESSING PROTEIN 8"/>
    <property type="match status" value="1"/>
</dbReference>
<evidence type="ECO:0000256" key="5">
    <source>
        <dbReference type="ARBA" id="ARBA00022679"/>
    </source>
</evidence>
<proteinExistence type="inferred from homology"/>
<dbReference type="EC" id="2.1.1.-" evidence="8"/>
<dbReference type="InterPro" id="IPR029063">
    <property type="entry name" value="SAM-dependent_MTases_sf"/>
</dbReference>
<dbReference type="InterPro" id="IPR042036">
    <property type="entry name" value="RRP8_N"/>
</dbReference>
<dbReference type="GO" id="GO:0032259">
    <property type="term" value="P:methylation"/>
    <property type="evidence" value="ECO:0007669"/>
    <property type="project" value="UniProtKB-KW"/>
</dbReference>
<evidence type="ECO:0000313" key="10">
    <source>
        <dbReference type="Proteomes" id="UP000315496"/>
    </source>
</evidence>
<dbReference type="GO" id="GO:0006364">
    <property type="term" value="P:rRNA processing"/>
    <property type="evidence" value="ECO:0007669"/>
    <property type="project" value="UniProtKB-UniRule"/>
</dbReference>
<evidence type="ECO:0000256" key="7">
    <source>
        <dbReference type="ARBA" id="ARBA00023242"/>
    </source>
</evidence>
<protein>
    <recommendedName>
        <fullName evidence="8">Ribosomal RNA-processing protein 8</fullName>
        <ecNumber evidence="8">2.1.1.-</ecNumber>
    </recommendedName>
</protein>
<evidence type="ECO:0000256" key="1">
    <source>
        <dbReference type="ARBA" id="ARBA00004604"/>
    </source>
</evidence>
<sequence length="270" mass="30813">MPINYKPIHTSGKRKSITDRLVGSRFRVINEEFYTTPSYKMEAKLLKDPQLFLIYHEGYQEQRKRWNLNPVDVFLAITANMYQDVPEAKAMLKRVLNRAKPLRDIKLATATRLKTVSRIGDMGCGDATFARELEGLPIMVRNFDLVSTNDRVEACNILKTPLTDGELDVGLYCLSLMGVDHLQFLKEAFRVIRVGGELWIAEVASRVTPAFTQLVTQLGFELIQKLEFSHFICFTFRRLQEPNAGKRGGREAQPAASLEGGLRPCLYKRR</sequence>
<dbReference type="OrthoDB" id="10258825at2759"/>
<evidence type="ECO:0000256" key="2">
    <source>
        <dbReference type="ARBA" id="ARBA00006301"/>
    </source>
</evidence>
<comment type="subcellular location">
    <subcellularLocation>
        <location evidence="1 8">Nucleus</location>
        <location evidence="1 8">Nucleolus</location>
    </subcellularLocation>
</comment>
<dbReference type="VEuPathDB" id="GiardiaDB:GMRT_15275"/>
<evidence type="ECO:0000313" key="9">
    <source>
        <dbReference type="EMBL" id="TNJ27883.1"/>
    </source>
</evidence>
<accession>A0A4Z1T1S3</accession>
<dbReference type="GO" id="GO:0008168">
    <property type="term" value="F:methyltransferase activity"/>
    <property type="evidence" value="ECO:0007669"/>
    <property type="project" value="UniProtKB-KW"/>
</dbReference>
<comment type="caution">
    <text evidence="9">The sequence shown here is derived from an EMBL/GenBank/DDBJ whole genome shotgun (WGS) entry which is preliminary data.</text>
</comment>
<dbReference type="InterPro" id="IPR007823">
    <property type="entry name" value="RRP8"/>
</dbReference>
<dbReference type="Pfam" id="PF05148">
    <property type="entry name" value="Methyltransf_8"/>
    <property type="match status" value="1"/>
</dbReference>
<organism evidence="9 10">
    <name type="scientific">Giardia muris</name>
    <dbReference type="NCBI Taxonomy" id="5742"/>
    <lineage>
        <taxon>Eukaryota</taxon>
        <taxon>Metamonada</taxon>
        <taxon>Diplomonadida</taxon>
        <taxon>Hexamitidae</taxon>
        <taxon>Giardiinae</taxon>
        <taxon>Giardia</taxon>
    </lineage>
</organism>
<keyword evidence="5 8" id="KW-0808">Transferase</keyword>
<name>A0A4Z1T1S3_GIAMU</name>
<evidence type="ECO:0000256" key="3">
    <source>
        <dbReference type="ARBA" id="ARBA00022552"/>
    </source>
</evidence>
<keyword evidence="4 8" id="KW-0489">Methyltransferase</keyword>
<dbReference type="SUPFAM" id="SSF53335">
    <property type="entry name" value="S-adenosyl-L-methionine-dependent methyltransferases"/>
    <property type="match status" value="1"/>
</dbReference>
<keyword evidence="7 8" id="KW-0539">Nucleus</keyword>
<dbReference type="AlphaFoldDB" id="A0A4Z1T1S3"/>
<keyword evidence="10" id="KW-1185">Reference proteome</keyword>
<dbReference type="EMBL" id="VDLU01000003">
    <property type="protein sequence ID" value="TNJ27883.1"/>
    <property type="molecule type" value="Genomic_DNA"/>
</dbReference>
<keyword evidence="6 8" id="KW-0949">S-adenosyl-L-methionine</keyword>
<evidence type="ECO:0000256" key="8">
    <source>
        <dbReference type="RuleBase" id="RU365074"/>
    </source>
</evidence>
<reference evidence="9 10" key="1">
    <citation type="submission" date="2019-05" db="EMBL/GenBank/DDBJ databases">
        <title>The compact genome of Giardia muris reveals important steps in the evolution of intestinal protozoan parasites.</title>
        <authorList>
            <person name="Xu F."/>
            <person name="Jimenez-Gonzalez A."/>
            <person name="Einarsson E."/>
            <person name="Astvaldsson A."/>
            <person name="Peirasmaki D."/>
            <person name="Eckmann L."/>
            <person name="Andersson J.O."/>
            <person name="Svard S.G."/>
            <person name="Jerlstrom-Hultqvist J."/>
        </authorList>
    </citation>
    <scope>NUCLEOTIDE SEQUENCE [LARGE SCALE GENOMIC DNA]</scope>
    <source>
        <strain evidence="9 10">Roberts-Thomson</strain>
    </source>
</reference>
<gene>
    <name evidence="9" type="ORF">GMRT_15275</name>
</gene>
<dbReference type="Gene3D" id="1.10.10.2150">
    <property type="entry name" value="Ribosomal RNA-processing protein 8, N-terminal domain"/>
    <property type="match status" value="1"/>
</dbReference>
<dbReference type="Proteomes" id="UP000315496">
    <property type="component" value="Chromosome 3"/>
</dbReference>
<evidence type="ECO:0000256" key="6">
    <source>
        <dbReference type="ARBA" id="ARBA00022691"/>
    </source>
</evidence>